<gene>
    <name evidence="3" type="ORF">F8O03_05790</name>
</gene>
<dbReference type="GO" id="GO:0016020">
    <property type="term" value="C:membrane"/>
    <property type="evidence" value="ECO:0007669"/>
    <property type="project" value="InterPro"/>
</dbReference>
<dbReference type="Gene3D" id="3.30.43.10">
    <property type="entry name" value="Uridine Diphospho-n-acetylenolpyruvylglucosamine Reductase, domain 2"/>
    <property type="match status" value="1"/>
</dbReference>
<dbReference type="Pfam" id="PF01565">
    <property type="entry name" value="FAD_binding_4"/>
    <property type="match status" value="1"/>
</dbReference>
<dbReference type="EMBL" id="WBJX01000001">
    <property type="protein sequence ID" value="KAB1639822.1"/>
    <property type="molecule type" value="Genomic_DNA"/>
</dbReference>
<dbReference type="InterPro" id="IPR016167">
    <property type="entry name" value="FAD-bd_PCMH_sub1"/>
</dbReference>
<dbReference type="Proteomes" id="UP000490386">
    <property type="component" value="Unassembled WGS sequence"/>
</dbReference>
<evidence type="ECO:0000256" key="1">
    <source>
        <dbReference type="ARBA" id="ARBA00023002"/>
    </source>
</evidence>
<dbReference type="InterPro" id="IPR010031">
    <property type="entry name" value="FAD_lactone_oxidase-like"/>
</dbReference>
<dbReference type="Gene3D" id="1.10.45.10">
    <property type="entry name" value="Vanillyl-alcohol Oxidase, Chain A, domain 4"/>
    <property type="match status" value="1"/>
</dbReference>
<dbReference type="PANTHER" id="PTHR43762:SF1">
    <property type="entry name" value="D-ARABINONO-1,4-LACTONE OXIDASE"/>
    <property type="match status" value="1"/>
</dbReference>
<name>A0A7J5B6Q2_9MICO</name>
<sequence>MGIRGRTGPRESIHHGSYEAVQSMTTFSAEQRWTNWAGSLTYTAREIVAPASIAEVASAVAEADQVHALGTRHSFSDVADAAGVLIDLSRIPLDLVIDEREGSASMSAAASYGQVAPDIDRAGFALHNEGSLPHISVGGATATGTHGSGTALGSLSTAVRALELLGPDGSLRVLTRHSLAFRGSVLHLGLLGVVTRVTLDLEPSYRMRQDAYGAMPWDTYLEWLPEIHDSAYSVSAFTTFDGAVSEILVKTRIPNGDENLEVPADLFGAPLLTGDPGGSSHTAREGTAGPWWDRLPHFPIHAAPSVGSELQSEHFVPMRHAAAALEVVRAAAPRLQPLLHVCELRTMAGDDLWLSPSQGEAVLCIAFTWKKLAEPVEDLLSELERRLLPFRARPHWGKLSFLDRDEIADLYPRLPSFRELVLDMDPHGKFRSRFSRRVLHI</sequence>
<dbReference type="GO" id="GO:0071949">
    <property type="term" value="F:FAD binding"/>
    <property type="evidence" value="ECO:0007669"/>
    <property type="project" value="InterPro"/>
</dbReference>
<evidence type="ECO:0000313" key="4">
    <source>
        <dbReference type="Proteomes" id="UP000490386"/>
    </source>
</evidence>
<keyword evidence="4" id="KW-1185">Reference proteome</keyword>
<dbReference type="Gene3D" id="3.30.70.2530">
    <property type="match status" value="1"/>
</dbReference>
<reference evidence="3 4" key="1">
    <citation type="submission" date="2019-09" db="EMBL/GenBank/DDBJ databases">
        <title>Phylogeny of genus Pseudoclavibacter and closely related genus.</title>
        <authorList>
            <person name="Li Y."/>
        </authorList>
    </citation>
    <scope>NUCLEOTIDE SEQUENCE [LARGE SCALE GENOMIC DNA]</scope>
    <source>
        <strain evidence="3 4">THG-MD12</strain>
    </source>
</reference>
<dbReference type="InterPro" id="IPR036318">
    <property type="entry name" value="FAD-bd_PCMH-like_sf"/>
</dbReference>
<dbReference type="PANTHER" id="PTHR43762">
    <property type="entry name" value="L-GULONOLACTONE OXIDASE"/>
    <property type="match status" value="1"/>
</dbReference>
<dbReference type="Pfam" id="PF04030">
    <property type="entry name" value="ALO"/>
    <property type="match status" value="1"/>
</dbReference>
<organism evidence="3 4">
    <name type="scientific">Pseudoclavibacter terrae</name>
    <dbReference type="NCBI Taxonomy" id="1530195"/>
    <lineage>
        <taxon>Bacteria</taxon>
        <taxon>Bacillati</taxon>
        <taxon>Actinomycetota</taxon>
        <taxon>Actinomycetes</taxon>
        <taxon>Micrococcales</taxon>
        <taxon>Microbacteriaceae</taxon>
        <taxon>Pseudoclavibacter</taxon>
    </lineage>
</organism>
<dbReference type="SUPFAM" id="SSF56176">
    <property type="entry name" value="FAD-binding/transporter-associated domain-like"/>
    <property type="match status" value="1"/>
</dbReference>
<feature type="domain" description="FAD-binding PCMH-type" evidence="2">
    <location>
        <begin position="40"/>
        <end position="204"/>
    </location>
</feature>
<dbReference type="InterPro" id="IPR007173">
    <property type="entry name" value="ALO_C"/>
</dbReference>
<comment type="caution">
    <text evidence="3">The sequence shown here is derived from an EMBL/GenBank/DDBJ whole genome shotgun (WGS) entry which is preliminary data.</text>
</comment>
<dbReference type="GO" id="GO:0080049">
    <property type="term" value="F:L-gulono-1,4-lactone dehydrogenase activity"/>
    <property type="evidence" value="ECO:0007669"/>
    <property type="project" value="TreeGrafter"/>
</dbReference>
<dbReference type="GO" id="GO:0003885">
    <property type="term" value="F:D-arabinono-1,4-lactone oxidase activity"/>
    <property type="evidence" value="ECO:0007669"/>
    <property type="project" value="InterPro"/>
</dbReference>
<dbReference type="InterPro" id="IPR006094">
    <property type="entry name" value="Oxid_FAD_bind_N"/>
</dbReference>
<protein>
    <submittedName>
        <fullName evidence="3">FAD-binding protein</fullName>
    </submittedName>
</protein>
<accession>A0A7J5B6Q2</accession>
<dbReference type="Gene3D" id="3.30.465.10">
    <property type="match status" value="1"/>
</dbReference>
<dbReference type="OrthoDB" id="9800184at2"/>
<dbReference type="Gene3D" id="3.30.70.2520">
    <property type="match status" value="1"/>
</dbReference>
<dbReference type="InterPro" id="IPR016171">
    <property type="entry name" value="Vanillyl_alc_oxidase_C-sub2"/>
</dbReference>
<dbReference type="AlphaFoldDB" id="A0A7J5B6Q2"/>
<dbReference type="PROSITE" id="PS51387">
    <property type="entry name" value="FAD_PCMH"/>
    <property type="match status" value="1"/>
</dbReference>
<keyword evidence="1" id="KW-0560">Oxidoreductase</keyword>
<dbReference type="InterPro" id="IPR016169">
    <property type="entry name" value="FAD-bd_PCMH_sub2"/>
</dbReference>
<evidence type="ECO:0000313" key="3">
    <source>
        <dbReference type="EMBL" id="KAB1639822.1"/>
    </source>
</evidence>
<proteinExistence type="predicted"/>
<evidence type="ECO:0000259" key="2">
    <source>
        <dbReference type="PROSITE" id="PS51387"/>
    </source>
</evidence>
<dbReference type="InterPro" id="IPR016166">
    <property type="entry name" value="FAD-bd_PCMH"/>
</dbReference>